<dbReference type="STRING" id="32264.T1JVY3"/>
<comment type="function">
    <text evidence="3">May play a role in cellular stress response.</text>
</comment>
<proteinExistence type="predicted"/>
<organism evidence="5 6">
    <name type="scientific">Tetranychus urticae</name>
    <name type="common">Two-spotted spider mite</name>
    <dbReference type="NCBI Taxonomy" id="32264"/>
    <lineage>
        <taxon>Eukaryota</taxon>
        <taxon>Metazoa</taxon>
        <taxon>Ecdysozoa</taxon>
        <taxon>Arthropoda</taxon>
        <taxon>Chelicerata</taxon>
        <taxon>Arachnida</taxon>
        <taxon>Acari</taxon>
        <taxon>Acariformes</taxon>
        <taxon>Trombidiformes</taxon>
        <taxon>Prostigmata</taxon>
        <taxon>Eleutherengona</taxon>
        <taxon>Raphignathae</taxon>
        <taxon>Tetranychoidea</taxon>
        <taxon>Tetranychidae</taxon>
        <taxon>Tetranychus</taxon>
    </lineage>
</organism>
<dbReference type="HOGENOM" id="CLU_016785_5_1_1"/>
<dbReference type="AlphaFoldDB" id="T1JVY3"/>
<comment type="subcellular location">
    <subcellularLocation>
        <location evidence="1">Cytoplasm</location>
    </subcellularLocation>
</comment>
<dbReference type="SUPFAM" id="SSF51197">
    <property type="entry name" value="Clavaminate synthase-like"/>
    <property type="match status" value="1"/>
</dbReference>
<dbReference type="EnsemblMetazoa" id="tetur02g06220.1">
    <property type="protein sequence ID" value="tetur02g06220.1"/>
    <property type="gene ID" value="tetur02g06220"/>
</dbReference>
<evidence type="ECO:0000313" key="6">
    <source>
        <dbReference type="Proteomes" id="UP000015104"/>
    </source>
</evidence>
<dbReference type="InterPro" id="IPR041667">
    <property type="entry name" value="Cupin_8"/>
</dbReference>
<evidence type="ECO:0000259" key="4">
    <source>
        <dbReference type="PROSITE" id="PS51184"/>
    </source>
</evidence>
<reference evidence="5" key="2">
    <citation type="submission" date="2015-06" db="UniProtKB">
        <authorList>
            <consortium name="EnsemblMetazoa"/>
        </authorList>
    </citation>
    <scope>IDENTIFICATION</scope>
</reference>
<dbReference type="InterPro" id="IPR014710">
    <property type="entry name" value="RmlC-like_jellyroll"/>
</dbReference>
<feature type="domain" description="JmjC" evidence="4">
    <location>
        <begin position="100"/>
        <end position="274"/>
    </location>
</feature>
<dbReference type="Gene3D" id="2.60.120.10">
    <property type="entry name" value="Jelly Rolls"/>
    <property type="match status" value="1"/>
</dbReference>
<keyword evidence="6" id="KW-1185">Reference proteome</keyword>
<dbReference type="eggNOG" id="KOG2132">
    <property type="taxonomic scope" value="Eukaryota"/>
</dbReference>
<dbReference type="GO" id="GO:0005737">
    <property type="term" value="C:cytoplasm"/>
    <property type="evidence" value="ECO:0007669"/>
    <property type="project" value="UniProtKB-SubCell"/>
</dbReference>
<protein>
    <recommendedName>
        <fullName evidence="4">JmjC domain-containing protein</fullName>
    </recommendedName>
</protein>
<dbReference type="OMA" id="HIHECLA"/>
<keyword evidence="2" id="KW-0963">Cytoplasm</keyword>
<accession>T1JVY3</accession>
<dbReference type="PANTHER" id="PTHR12461:SF43">
    <property type="entry name" value="HSPB1-ASSOCIATED PROTEIN 1"/>
    <property type="match status" value="1"/>
</dbReference>
<evidence type="ECO:0000256" key="1">
    <source>
        <dbReference type="ARBA" id="ARBA00004496"/>
    </source>
</evidence>
<dbReference type="PANTHER" id="PTHR12461">
    <property type="entry name" value="HYPOXIA-INDUCIBLE FACTOR 1 ALPHA INHIBITOR-RELATED"/>
    <property type="match status" value="1"/>
</dbReference>
<dbReference type="PROSITE" id="PS51184">
    <property type="entry name" value="JMJC"/>
    <property type="match status" value="1"/>
</dbReference>
<evidence type="ECO:0000256" key="2">
    <source>
        <dbReference type="ARBA" id="ARBA00022490"/>
    </source>
</evidence>
<dbReference type="OrthoDB" id="438164at2759"/>
<reference evidence="6" key="1">
    <citation type="submission" date="2011-08" db="EMBL/GenBank/DDBJ databases">
        <authorList>
            <person name="Rombauts S."/>
        </authorList>
    </citation>
    <scope>NUCLEOTIDE SEQUENCE</scope>
    <source>
        <strain evidence="6">London</strain>
    </source>
</reference>
<gene>
    <name evidence="5" type="primary">107371366</name>
</gene>
<dbReference type="InterPro" id="IPR003347">
    <property type="entry name" value="JmjC_dom"/>
</dbReference>
<evidence type="ECO:0000313" key="5">
    <source>
        <dbReference type="EnsemblMetazoa" id="tetur02g06220.1"/>
    </source>
</evidence>
<sequence length="404" mass="46761">MSDQPSSTFKPIKYNEPLILRNSKVTNWPCYQWKTKDWLRNCADLQLNFRIHDKDSQQIPWENEAITRIDATLDQFLDWRNNKITQPNNSFADFDPANFWAYSSYNHLAKLPYESSKALIESISWSSIDFGSHLGKDGSSSTLWIGSTGAATPCHYDTYGYNIVTQIVGKKLWILFPPSDAVNLYPTRIPFEESSVFSEVNLCRPDFNLFPKFREAHPYSVILEPGDVLYVPHHWWHYVKCYDDQPDGLCISINQWLPTDNTFDSLCEGVTSLLINTLFPFYQPDDENWLNDSTDDSLLNDPSMIISLIGKLSSNQSNLCSKIDRWIDYIPENCEPVQEIDYNQLMAKYFPDVDVKSIHNKQDCENKIGQQTIEHPAKSIIKCFLKPNVIELISKNILDEIRRD</sequence>
<dbReference type="Pfam" id="PF13621">
    <property type="entry name" value="Cupin_8"/>
    <property type="match status" value="1"/>
</dbReference>
<name>T1JVY3_TETUR</name>
<evidence type="ECO:0000256" key="3">
    <source>
        <dbReference type="ARBA" id="ARBA00037342"/>
    </source>
</evidence>
<dbReference type="Proteomes" id="UP000015104">
    <property type="component" value="Unassembled WGS sequence"/>
</dbReference>
<dbReference type="KEGG" id="tut:107371366"/>
<dbReference type="EMBL" id="CAEY01000798">
    <property type="status" value="NOT_ANNOTATED_CDS"/>
    <property type="molecule type" value="Genomic_DNA"/>
</dbReference>
<dbReference type="SMART" id="SM00558">
    <property type="entry name" value="JmjC"/>
    <property type="match status" value="1"/>
</dbReference>